<name>A0A840QTY1_9BACI</name>
<dbReference type="EMBL" id="JACHHB010000016">
    <property type="protein sequence ID" value="MBB5174748.1"/>
    <property type="molecule type" value="Genomic_DNA"/>
</dbReference>
<reference evidence="1 2" key="1">
    <citation type="submission" date="2020-08" db="EMBL/GenBank/DDBJ databases">
        <title>Genomic Encyclopedia of Type Strains, Phase IV (KMG-IV): sequencing the most valuable type-strain genomes for metagenomic binning, comparative biology and taxonomic classification.</title>
        <authorList>
            <person name="Goeker M."/>
        </authorList>
    </citation>
    <scope>NUCLEOTIDE SEQUENCE [LARGE SCALE GENOMIC DNA]</scope>
    <source>
        <strain evidence="1 2">DSM 24696</strain>
    </source>
</reference>
<organism evidence="1 2">
    <name type="scientific">Texcoconibacillus texcoconensis</name>
    <dbReference type="NCBI Taxonomy" id="1095777"/>
    <lineage>
        <taxon>Bacteria</taxon>
        <taxon>Bacillati</taxon>
        <taxon>Bacillota</taxon>
        <taxon>Bacilli</taxon>
        <taxon>Bacillales</taxon>
        <taxon>Bacillaceae</taxon>
        <taxon>Texcoconibacillus</taxon>
    </lineage>
</organism>
<gene>
    <name evidence="1" type="ORF">HNQ41_002966</name>
</gene>
<keyword evidence="2" id="KW-1185">Reference proteome</keyword>
<dbReference type="AlphaFoldDB" id="A0A840QTY1"/>
<proteinExistence type="predicted"/>
<sequence>MAFSSISVRSHPCFGQFIGFLAAFCPKSILFRTVFWLSRCFLSEVNPFSDSFLAFSLLSVRSQSFFGQFFGFLAAFCPKSTLFRTVYRLSRCFLSEVNPFSDSFLASSLLSVRSQSTFGQFFGFLFDFCPKSPLFRTVYRLSRCFLSEVNPFSDSFLAFSLFSVRSQSFFGQFFGFLAAFCPKSPLFRTVFWLSRCFLSEVTLVSDSFLASSLLSVRSQSTFGQFIGFLAAFCPKSPLFRTVYQLSRCFLSEVTPFSDWFLAANQVPSQIHSIHSLLQTGQRASIYGTVPPD</sequence>
<comment type="caution">
    <text evidence="1">The sequence shown here is derived from an EMBL/GenBank/DDBJ whole genome shotgun (WGS) entry which is preliminary data.</text>
</comment>
<accession>A0A840QTY1</accession>
<protein>
    <submittedName>
        <fullName evidence="1">Phosphatidylserine decarboxylase</fullName>
    </submittedName>
</protein>
<evidence type="ECO:0000313" key="1">
    <source>
        <dbReference type="EMBL" id="MBB5174748.1"/>
    </source>
</evidence>
<dbReference type="Proteomes" id="UP000551878">
    <property type="component" value="Unassembled WGS sequence"/>
</dbReference>
<evidence type="ECO:0000313" key="2">
    <source>
        <dbReference type="Proteomes" id="UP000551878"/>
    </source>
</evidence>